<reference evidence="9" key="1">
    <citation type="journal article" date="2019" name="Int. J. Syst. Evol. Microbiol.">
        <title>The Global Catalogue of Microorganisms (GCM) 10K type strain sequencing project: providing services to taxonomists for standard genome sequencing and annotation.</title>
        <authorList>
            <consortium name="The Broad Institute Genomics Platform"/>
            <consortium name="The Broad Institute Genome Sequencing Center for Infectious Disease"/>
            <person name="Wu L."/>
            <person name="Ma J."/>
        </authorList>
    </citation>
    <scope>NUCLEOTIDE SEQUENCE [LARGE SCALE GENOMIC DNA]</scope>
    <source>
        <strain evidence="9">CCM 7043</strain>
    </source>
</reference>
<dbReference type="InterPro" id="IPR053160">
    <property type="entry name" value="MFS_DHA3_Transporter"/>
</dbReference>
<feature type="region of interest" description="Disordered" evidence="5">
    <location>
        <begin position="459"/>
        <end position="480"/>
    </location>
</feature>
<evidence type="ECO:0000313" key="9">
    <source>
        <dbReference type="Proteomes" id="UP001597338"/>
    </source>
</evidence>
<dbReference type="Proteomes" id="UP001597338">
    <property type="component" value="Unassembled WGS sequence"/>
</dbReference>
<evidence type="ECO:0000256" key="4">
    <source>
        <dbReference type="ARBA" id="ARBA00023136"/>
    </source>
</evidence>
<organism evidence="8 9">
    <name type="scientific">Promicromonospora aerolata</name>
    <dbReference type="NCBI Taxonomy" id="195749"/>
    <lineage>
        <taxon>Bacteria</taxon>
        <taxon>Bacillati</taxon>
        <taxon>Actinomycetota</taxon>
        <taxon>Actinomycetes</taxon>
        <taxon>Micrococcales</taxon>
        <taxon>Promicromonosporaceae</taxon>
        <taxon>Promicromonospora</taxon>
    </lineage>
</organism>
<dbReference type="Gene3D" id="1.20.1250.20">
    <property type="entry name" value="MFS general substrate transporter like domains"/>
    <property type="match status" value="1"/>
</dbReference>
<evidence type="ECO:0000256" key="6">
    <source>
        <dbReference type="SAM" id="Phobius"/>
    </source>
</evidence>
<dbReference type="SUPFAM" id="SSF103473">
    <property type="entry name" value="MFS general substrate transporter"/>
    <property type="match status" value="1"/>
</dbReference>
<dbReference type="RefSeq" id="WP_377198847.1">
    <property type="nucleotide sequence ID" value="NZ_JBHUHF010000001.1"/>
</dbReference>
<name>A0ABW4VBN3_9MICO</name>
<feature type="transmembrane region" description="Helical" evidence="6">
    <location>
        <begin position="12"/>
        <end position="36"/>
    </location>
</feature>
<dbReference type="PANTHER" id="PTHR23530:SF1">
    <property type="entry name" value="PERMEASE, MAJOR FACILITATOR SUPERFAMILY-RELATED"/>
    <property type="match status" value="1"/>
</dbReference>
<dbReference type="PROSITE" id="PS00216">
    <property type="entry name" value="SUGAR_TRANSPORT_1"/>
    <property type="match status" value="1"/>
</dbReference>
<feature type="transmembrane region" description="Helical" evidence="6">
    <location>
        <begin position="42"/>
        <end position="61"/>
    </location>
</feature>
<protein>
    <submittedName>
        <fullName evidence="8">MFS transporter</fullName>
    </submittedName>
</protein>
<accession>A0ABW4VBN3</accession>
<keyword evidence="9" id="KW-1185">Reference proteome</keyword>
<feature type="transmembrane region" description="Helical" evidence="6">
    <location>
        <begin position="421"/>
        <end position="442"/>
    </location>
</feature>
<comment type="subcellular location">
    <subcellularLocation>
        <location evidence="1">Cell membrane</location>
        <topology evidence="1">Multi-pass membrane protein</topology>
    </subcellularLocation>
</comment>
<keyword evidence="3 6" id="KW-1133">Transmembrane helix</keyword>
<dbReference type="InterPro" id="IPR005829">
    <property type="entry name" value="Sugar_transporter_CS"/>
</dbReference>
<dbReference type="Pfam" id="PF07690">
    <property type="entry name" value="MFS_1"/>
    <property type="match status" value="1"/>
</dbReference>
<feature type="transmembrane region" description="Helical" evidence="6">
    <location>
        <begin position="336"/>
        <end position="353"/>
    </location>
</feature>
<feature type="transmembrane region" description="Helical" evidence="6">
    <location>
        <begin position="392"/>
        <end position="415"/>
    </location>
</feature>
<dbReference type="InterPro" id="IPR020846">
    <property type="entry name" value="MFS_dom"/>
</dbReference>
<feature type="transmembrane region" description="Helical" evidence="6">
    <location>
        <begin position="264"/>
        <end position="282"/>
    </location>
</feature>
<feature type="transmembrane region" description="Helical" evidence="6">
    <location>
        <begin position="73"/>
        <end position="90"/>
    </location>
</feature>
<evidence type="ECO:0000259" key="7">
    <source>
        <dbReference type="PROSITE" id="PS50850"/>
    </source>
</evidence>
<evidence type="ECO:0000256" key="3">
    <source>
        <dbReference type="ARBA" id="ARBA00022989"/>
    </source>
</evidence>
<dbReference type="EMBL" id="JBHUHF010000001">
    <property type="protein sequence ID" value="MFD2027083.1"/>
    <property type="molecule type" value="Genomic_DNA"/>
</dbReference>
<keyword evidence="2 6" id="KW-0812">Transmembrane</keyword>
<dbReference type="PROSITE" id="PS50850">
    <property type="entry name" value="MFS"/>
    <property type="match status" value="1"/>
</dbReference>
<dbReference type="InterPro" id="IPR011701">
    <property type="entry name" value="MFS"/>
</dbReference>
<keyword evidence="4 6" id="KW-0472">Membrane</keyword>
<evidence type="ECO:0000256" key="2">
    <source>
        <dbReference type="ARBA" id="ARBA00022692"/>
    </source>
</evidence>
<evidence type="ECO:0000313" key="8">
    <source>
        <dbReference type="EMBL" id="MFD2027083.1"/>
    </source>
</evidence>
<evidence type="ECO:0000256" key="5">
    <source>
        <dbReference type="SAM" id="MobiDB-lite"/>
    </source>
</evidence>
<feature type="transmembrane region" description="Helical" evidence="6">
    <location>
        <begin position="359"/>
        <end position="380"/>
    </location>
</feature>
<feature type="transmembrane region" description="Helical" evidence="6">
    <location>
        <begin position="175"/>
        <end position="193"/>
    </location>
</feature>
<proteinExistence type="predicted"/>
<feature type="region of interest" description="Disordered" evidence="5">
    <location>
        <begin position="203"/>
        <end position="234"/>
    </location>
</feature>
<evidence type="ECO:0000256" key="1">
    <source>
        <dbReference type="ARBA" id="ARBA00004651"/>
    </source>
</evidence>
<gene>
    <name evidence="8" type="ORF">ACFSL2_16345</name>
</gene>
<feature type="transmembrane region" description="Helical" evidence="6">
    <location>
        <begin position="302"/>
        <end position="324"/>
    </location>
</feature>
<sequence length="480" mass="49209">MTLLTPAQAQRAFLLLTATRWFPVGLVVTVTTLLPLERGLSVTQALTALSVTGLTVFFLELPTSGLADSLGRRPLLVLAAVLQVAAAVLFLTAHSFWAFALAAAVTGAFRALDSGPLEAWFVDTVHATEPGADVDRPLAAHSTVLGVSIATGALVSGGLVWWHPLDAWSALTLPYAVYAILAVAHLVAVTVLVRETPRVLAPAARTEADTPADTDAEANGPGVTPALPPSDTGGTRVAGRVLESARQAPGVIRDGLRLARDNRVLRWLLLVEVFWSVGMVVFETFQPIRLSEMLGGTAAGAAVAGPAAAAGWAVFAGGAALTGLVTPRLGVARTAILARVLNGLGAVWMGLALGPVGLVAAYLVTYGLHGACGPAYQALLHREAESRNRSTVLSMASMVAFAAFSLAGPALGWAADLLSTSAAMVLAGAFSTLGAACFLPAVRRERMLAARAAADATSNTASTASTATEDADVTTTTSAV</sequence>
<feature type="domain" description="Major facilitator superfamily (MFS) profile" evidence="7">
    <location>
        <begin position="1"/>
        <end position="446"/>
    </location>
</feature>
<dbReference type="InterPro" id="IPR036259">
    <property type="entry name" value="MFS_trans_sf"/>
</dbReference>
<comment type="caution">
    <text evidence="8">The sequence shown here is derived from an EMBL/GenBank/DDBJ whole genome shotgun (WGS) entry which is preliminary data.</text>
</comment>
<dbReference type="PANTHER" id="PTHR23530">
    <property type="entry name" value="TRANSPORT PROTEIN-RELATED"/>
    <property type="match status" value="1"/>
</dbReference>